<dbReference type="InterPro" id="IPR006669">
    <property type="entry name" value="MgtE_transporter"/>
</dbReference>
<dbReference type="Gene3D" id="1.20.120.330">
    <property type="entry name" value="Nucleotidyltransferases domain 2"/>
    <property type="match status" value="1"/>
</dbReference>
<dbReference type="PROSITE" id="PS00888">
    <property type="entry name" value="CNMP_BINDING_1"/>
    <property type="match status" value="1"/>
</dbReference>
<feature type="domain" description="Cyclic nucleotide-binding" evidence="2">
    <location>
        <begin position="11"/>
        <end position="92"/>
    </location>
</feature>
<dbReference type="PANTHER" id="PTHR43773:SF1">
    <property type="entry name" value="MAGNESIUM TRANSPORTER MGTE"/>
    <property type="match status" value="1"/>
</dbReference>
<dbReference type="SMART" id="SM00100">
    <property type="entry name" value="cNMP"/>
    <property type="match status" value="1"/>
</dbReference>
<evidence type="ECO:0000256" key="1">
    <source>
        <dbReference type="PROSITE-ProRule" id="PRU00703"/>
    </source>
</evidence>
<dbReference type="PROSITE" id="PS51371">
    <property type="entry name" value="CBS"/>
    <property type="match status" value="1"/>
</dbReference>
<dbReference type="Proteomes" id="UP001164748">
    <property type="component" value="Chromosome"/>
</dbReference>
<dbReference type="Pfam" id="PF10335">
    <property type="entry name" value="DUF294_C"/>
    <property type="match status" value="1"/>
</dbReference>
<dbReference type="Pfam" id="PF00027">
    <property type="entry name" value="cNMP_binding"/>
    <property type="match status" value="1"/>
</dbReference>
<dbReference type="PANTHER" id="PTHR43773">
    <property type="entry name" value="MAGNESIUM TRANSPORTER MGTE"/>
    <property type="match status" value="1"/>
</dbReference>
<dbReference type="InterPro" id="IPR000595">
    <property type="entry name" value="cNMP-bd_dom"/>
</dbReference>
<evidence type="ECO:0000313" key="4">
    <source>
        <dbReference type="EMBL" id="WBA08490.1"/>
    </source>
</evidence>
<dbReference type="InterPro" id="IPR046342">
    <property type="entry name" value="CBS_dom_sf"/>
</dbReference>
<protein>
    <submittedName>
        <fullName evidence="4">DUF294 nucleotidyltransferase-like domain-containing protein</fullName>
    </submittedName>
</protein>
<dbReference type="EMBL" id="CP114588">
    <property type="protein sequence ID" value="WBA08490.1"/>
    <property type="molecule type" value="Genomic_DNA"/>
</dbReference>
<evidence type="ECO:0000259" key="2">
    <source>
        <dbReference type="PROSITE" id="PS50042"/>
    </source>
</evidence>
<dbReference type="InterPro" id="IPR018490">
    <property type="entry name" value="cNMP-bd_dom_sf"/>
</dbReference>
<dbReference type="InterPro" id="IPR014710">
    <property type="entry name" value="RmlC-like_jellyroll"/>
</dbReference>
<dbReference type="InterPro" id="IPR018821">
    <property type="entry name" value="DUF294_put_nucleoTrafse_sb-bd"/>
</dbReference>
<dbReference type="PROSITE" id="PS50042">
    <property type="entry name" value="CNMP_BINDING_3"/>
    <property type="match status" value="1"/>
</dbReference>
<dbReference type="Pfam" id="PF03445">
    <property type="entry name" value="DUF294"/>
    <property type="match status" value="1"/>
</dbReference>
<dbReference type="GO" id="GO:0016020">
    <property type="term" value="C:membrane"/>
    <property type="evidence" value="ECO:0007669"/>
    <property type="project" value="InterPro"/>
</dbReference>
<dbReference type="SUPFAM" id="SSF81593">
    <property type="entry name" value="Nucleotidyltransferase substrate binding subunit/domain"/>
    <property type="match status" value="1"/>
</dbReference>
<dbReference type="GO" id="GO:0015095">
    <property type="term" value="F:magnesium ion transmembrane transporter activity"/>
    <property type="evidence" value="ECO:0007669"/>
    <property type="project" value="InterPro"/>
</dbReference>
<feature type="domain" description="CBS" evidence="3">
    <location>
        <begin position="216"/>
        <end position="273"/>
    </location>
</feature>
<dbReference type="AlphaFoldDB" id="A0AA47LR84"/>
<sequence>MPEPFDTSHAPFDCLTASQVKQCRQALDVAYFRRGDTLIQPGDTGEQLFIIIKGSVEEVSEDGKEVFSHYTTDDLFDVPALLNGTAKHRYRALEDTLCHLLPADVFLAIYHHNDAFRGYFDTNLQRRQTLMVQARQQQNLAEFMLTRIDDSNIQPALCVAPDVPLHVATAQMKAERCDCALVDYENGECGIITRTNLLHALVLEGYDQSVPVGEVATRPVISVEHGDFLFHAMIKMTRQRVKRVRVVDGEGKTAGMLDLPQVLSLFSTHSHVLNLQIARAQTIDELVIAANSQSKLVHTLFNNGIHTRFVMQLIATVNEQIMEKAFRLLVPEAYQSQCCLVVMGSEGRGEQVLKTDQDNALILADDLNWPDCQQVMETFSHTLYQLGYPPCPGHVMVSNPKWVKTATQWQQTVRNLAQSANHQSVMDLAILADSQPIAGDLSLIDAIQTPLNETLTDNMLTLNTFVRPALAFRVPLTVFGSLKSSKEGLDIKKGGIFPIVHGVRTMSLEKGVRHTNTFERLEQLANLGALAEETAENLSEALKLFIRLRLRQQLSGEPQSNYLDVAHLPSSERDLLRHGLHVVKKFKESLAFHYHVRD</sequence>
<dbReference type="CDD" id="cd05401">
    <property type="entry name" value="NT_GlnE_GlnD_like"/>
    <property type="match status" value="1"/>
</dbReference>
<evidence type="ECO:0000259" key="3">
    <source>
        <dbReference type="PROSITE" id="PS51371"/>
    </source>
</evidence>
<accession>A0AA47LR84</accession>
<keyword evidence="1" id="KW-0129">CBS domain</keyword>
<dbReference type="Gene3D" id="3.10.580.10">
    <property type="entry name" value="CBS-domain"/>
    <property type="match status" value="1"/>
</dbReference>
<dbReference type="RefSeq" id="WP_269578936.1">
    <property type="nucleotide sequence ID" value="NZ_CP114588.1"/>
</dbReference>
<name>A0AA47LR84_9GAMM</name>
<proteinExistence type="predicted"/>
<dbReference type="CDD" id="cd00038">
    <property type="entry name" value="CAP_ED"/>
    <property type="match status" value="1"/>
</dbReference>
<dbReference type="Pfam" id="PF00571">
    <property type="entry name" value="CBS"/>
    <property type="match status" value="2"/>
</dbReference>
<dbReference type="GO" id="GO:0008773">
    <property type="term" value="F:[protein-PII] uridylyltransferase activity"/>
    <property type="evidence" value="ECO:0007669"/>
    <property type="project" value="InterPro"/>
</dbReference>
<gene>
    <name evidence="4" type="ORF">N8M53_11940</name>
</gene>
<dbReference type="Gene3D" id="2.60.120.10">
    <property type="entry name" value="Jelly Rolls"/>
    <property type="match status" value="1"/>
</dbReference>
<dbReference type="InterPro" id="IPR018488">
    <property type="entry name" value="cNMP-bd_CS"/>
</dbReference>
<organism evidence="4 5">
    <name type="scientific">Salinivibrio kushneri</name>
    <dbReference type="NCBI Taxonomy" id="1908198"/>
    <lineage>
        <taxon>Bacteria</taxon>
        <taxon>Pseudomonadati</taxon>
        <taxon>Pseudomonadota</taxon>
        <taxon>Gammaproteobacteria</taxon>
        <taxon>Vibrionales</taxon>
        <taxon>Vibrionaceae</taxon>
        <taxon>Salinivibrio</taxon>
    </lineage>
</organism>
<dbReference type="InterPro" id="IPR000644">
    <property type="entry name" value="CBS_dom"/>
</dbReference>
<evidence type="ECO:0000313" key="5">
    <source>
        <dbReference type="Proteomes" id="UP001164748"/>
    </source>
</evidence>
<dbReference type="SUPFAM" id="SSF51206">
    <property type="entry name" value="cAMP-binding domain-like"/>
    <property type="match status" value="1"/>
</dbReference>
<dbReference type="InterPro" id="IPR005105">
    <property type="entry name" value="GlnD_Uridyltrans_N"/>
</dbReference>
<dbReference type="SUPFAM" id="SSF54631">
    <property type="entry name" value="CBS-domain pair"/>
    <property type="match status" value="1"/>
</dbReference>
<dbReference type="SMART" id="SM00116">
    <property type="entry name" value="CBS"/>
    <property type="match status" value="2"/>
</dbReference>
<reference evidence="4" key="1">
    <citation type="submission" date="2022-09" db="EMBL/GenBank/DDBJ databases">
        <authorList>
            <person name="Li Z.-J."/>
        </authorList>
    </citation>
    <scope>NUCLEOTIDE SEQUENCE</scope>
    <source>
        <strain evidence="4">TGB11</strain>
    </source>
</reference>